<dbReference type="InterPro" id="IPR001387">
    <property type="entry name" value="Cro/C1-type_HTH"/>
</dbReference>
<name>A0A5N7MGR2_9HYPH</name>
<dbReference type="InterPro" id="IPR010982">
    <property type="entry name" value="Lambda_DNA-bd_dom_sf"/>
</dbReference>
<dbReference type="AlphaFoldDB" id="A0A5N7MGR2"/>
<dbReference type="EMBL" id="VOSK01000026">
    <property type="protein sequence ID" value="MPR25549.1"/>
    <property type="molecule type" value="Genomic_DNA"/>
</dbReference>
<dbReference type="SMART" id="SM00530">
    <property type="entry name" value="HTH_XRE"/>
    <property type="match status" value="1"/>
</dbReference>
<accession>A0A5N7MGR2</accession>
<gene>
    <name evidence="2" type="ORF">FS320_09925</name>
</gene>
<dbReference type="Proteomes" id="UP000403266">
    <property type="component" value="Unassembled WGS sequence"/>
</dbReference>
<feature type="domain" description="HTH cro/C1-type" evidence="1">
    <location>
        <begin position="29"/>
        <end position="78"/>
    </location>
</feature>
<dbReference type="Gene3D" id="1.10.260.40">
    <property type="entry name" value="lambda repressor-like DNA-binding domains"/>
    <property type="match status" value="1"/>
</dbReference>
<evidence type="ECO:0000313" key="2">
    <source>
        <dbReference type="EMBL" id="MPR25549.1"/>
    </source>
</evidence>
<dbReference type="Pfam" id="PF01381">
    <property type="entry name" value="HTH_3"/>
    <property type="match status" value="1"/>
</dbReference>
<organism evidence="2 3">
    <name type="scientific">Microvirga tunisiensis</name>
    <dbReference type="NCBI Taxonomy" id="2108360"/>
    <lineage>
        <taxon>Bacteria</taxon>
        <taxon>Pseudomonadati</taxon>
        <taxon>Pseudomonadota</taxon>
        <taxon>Alphaproteobacteria</taxon>
        <taxon>Hyphomicrobiales</taxon>
        <taxon>Methylobacteriaceae</taxon>
        <taxon>Microvirga</taxon>
    </lineage>
</organism>
<evidence type="ECO:0000259" key="1">
    <source>
        <dbReference type="PROSITE" id="PS50943"/>
    </source>
</evidence>
<dbReference type="SUPFAM" id="SSF47413">
    <property type="entry name" value="lambda repressor-like DNA-binding domains"/>
    <property type="match status" value="1"/>
</dbReference>
<comment type="caution">
    <text evidence="2">The sequence shown here is derived from an EMBL/GenBank/DDBJ whole genome shotgun (WGS) entry which is preliminary data.</text>
</comment>
<dbReference type="GO" id="GO:0003677">
    <property type="term" value="F:DNA binding"/>
    <property type="evidence" value="ECO:0007669"/>
    <property type="project" value="InterPro"/>
</dbReference>
<proteinExistence type="predicted"/>
<reference evidence="2 3" key="1">
    <citation type="journal article" date="2019" name="Syst. Appl. Microbiol.">
        <title>Microvirga tunisiensis sp. nov., a root nodule symbiotic bacterium isolated from Lupinus micranthus and L. luteus grown in Northern Tunisia.</title>
        <authorList>
            <person name="Msaddak A."/>
            <person name="Rejili M."/>
            <person name="Duran D."/>
            <person name="Mars M."/>
            <person name="Palacios J.M."/>
            <person name="Ruiz-Argueso T."/>
            <person name="Rey L."/>
            <person name="Imperial J."/>
        </authorList>
    </citation>
    <scope>NUCLEOTIDE SEQUENCE [LARGE SCALE GENOMIC DNA]</scope>
    <source>
        <strain evidence="2 3">Lmie10</strain>
    </source>
</reference>
<evidence type="ECO:0000313" key="3">
    <source>
        <dbReference type="Proteomes" id="UP000403266"/>
    </source>
</evidence>
<keyword evidence="3" id="KW-1185">Reference proteome</keyword>
<protein>
    <submittedName>
        <fullName evidence="2">Helix-turn-helix transcriptional regulator</fullName>
    </submittedName>
</protein>
<dbReference type="RefSeq" id="WP_152711296.1">
    <property type="nucleotide sequence ID" value="NZ_VOSJ01000046.1"/>
</dbReference>
<sequence length="96" mass="11019">MVDVFRVPMDVTYALAGGEPALMAYRRWRSISRDDLAEKSGIAKEDIQAIEEGNQDIEEEMLESLSTVLKVPQDQPDLRPRHSDWRVLCKVQESRC</sequence>
<dbReference type="PROSITE" id="PS50943">
    <property type="entry name" value="HTH_CROC1"/>
    <property type="match status" value="1"/>
</dbReference>